<dbReference type="Proteomes" id="UP000005713">
    <property type="component" value="Unassembled WGS sequence"/>
</dbReference>
<protein>
    <submittedName>
        <fullName evidence="2">Uncharacterized protein</fullName>
    </submittedName>
</protein>
<proteinExistence type="predicted"/>
<comment type="caution">
    <text evidence="2">The sequence shown here is derived from an EMBL/GenBank/DDBJ whole genome shotgun (WGS) entry which is preliminary data.</text>
</comment>
<reference evidence="2 3" key="1">
    <citation type="submission" date="2006-06" db="EMBL/GenBank/DDBJ databases">
        <authorList>
            <person name="Moran M.A."/>
            <person name="Ferriera S."/>
            <person name="Johnson J."/>
            <person name="Kravitz S."/>
            <person name="Beeson K."/>
            <person name="Sutton G."/>
            <person name="Rogers Y.-H."/>
            <person name="Friedman R."/>
            <person name="Frazier M."/>
            <person name="Venter J.C."/>
        </authorList>
    </citation>
    <scope>NUCLEOTIDE SEQUENCE [LARGE SCALE GENOMIC DNA]</scope>
    <source>
        <strain evidence="2 3">E-37</strain>
    </source>
</reference>
<gene>
    <name evidence="2" type="ORF">SSE37_00150</name>
</gene>
<evidence type="ECO:0000313" key="3">
    <source>
        <dbReference type="Proteomes" id="UP000005713"/>
    </source>
</evidence>
<accession>A3K776</accession>
<organism evidence="2 3">
    <name type="scientific">Sagittula stellata (strain ATCC 700073 / DSM 11524 / E-37)</name>
    <dbReference type="NCBI Taxonomy" id="388399"/>
    <lineage>
        <taxon>Bacteria</taxon>
        <taxon>Pseudomonadati</taxon>
        <taxon>Pseudomonadota</taxon>
        <taxon>Alphaproteobacteria</taxon>
        <taxon>Rhodobacterales</taxon>
        <taxon>Roseobacteraceae</taxon>
        <taxon>Sagittula</taxon>
    </lineage>
</organism>
<evidence type="ECO:0000313" key="2">
    <source>
        <dbReference type="EMBL" id="EBA06835.1"/>
    </source>
</evidence>
<dbReference type="EMBL" id="AAYA01000012">
    <property type="protein sequence ID" value="EBA06835.1"/>
    <property type="molecule type" value="Genomic_DNA"/>
</dbReference>
<sequence>MCENDTVFRAERGRSARGHQRIEDAGARPYPGSMT</sequence>
<name>A3K776_SAGS3</name>
<evidence type="ECO:0000256" key="1">
    <source>
        <dbReference type="SAM" id="MobiDB-lite"/>
    </source>
</evidence>
<dbReference type="AlphaFoldDB" id="A3K776"/>
<keyword evidence="3" id="KW-1185">Reference proteome</keyword>
<feature type="compositionally biased region" description="Basic and acidic residues" evidence="1">
    <location>
        <begin position="1"/>
        <end position="26"/>
    </location>
</feature>
<feature type="region of interest" description="Disordered" evidence="1">
    <location>
        <begin position="1"/>
        <end position="35"/>
    </location>
</feature>